<evidence type="ECO:0000259" key="1">
    <source>
        <dbReference type="Pfam" id="PF13474"/>
    </source>
</evidence>
<dbReference type="Gene3D" id="3.10.450.50">
    <property type="match status" value="1"/>
</dbReference>
<dbReference type="Pfam" id="PF13474">
    <property type="entry name" value="SnoaL_3"/>
    <property type="match status" value="1"/>
</dbReference>
<keyword evidence="3" id="KW-1185">Reference proteome</keyword>
<dbReference type="AlphaFoldDB" id="A0A238KYR1"/>
<reference evidence="2 3" key="1">
    <citation type="submission" date="2017-05" db="EMBL/GenBank/DDBJ databases">
        <authorList>
            <person name="Song R."/>
            <person name="Chenine A.L."/>
            <person name="Ruprecht R.M."/>
        </authorList>
    </citation>
    <scope>NUCLEOTIDE SEQUENCE [LARGE SCALE GENOMIC DNA]</scope>
    <source>
        <strain evidence="2 3">CECT 8898</strain>
    </source>
</reference>
<dbReference type="InterPro" id="IPR037401">
    <property type="entry name" value="SnoaL-like"/>
</dbReference>
<dbReference type="EMBL" id="FXYF01000012">
    <property type="protein sequence ID" value="SMX47919.1"/>
    <property type="molecule type" value="Genomic_DNA"/>
</dbReference>
<sequence length="151" mass="15719">MSSTTEVLAASKAFYAALNRMAQGDATAMASVWATQGCTTAQHPIGGRDTGYETIISSFARVAGIAGGGEIRLVDQTIEAGTDMAVETGVEVGTLVIAGHEATLDHRVTNVYCLQDGAWKLMHHHTDTSPGMLDILERLAADAPATQTAAS</sequence>
<dbReference type="InterPro" id="IPR032710">
    <property type="entry name" value="NTF2-like_dom_sf"/>
</dbReference>
<protein>
    <recommendedName>
        <fullName evidence="1">SnoaL-like domain-containing protein</fullName>
    </recommendedName>
</protein>
<proteinExistence type="predicted"/>
<feature type="domain" description="SnoaL-like" evidence="1">
    <location>
        <begin position="9"/>
        <end position="125"/>
    </location>
</feature>
<name>A0A238KYR1_9RHOB</name>
<evidence type="ECO:0000313" key="2">
    <source>
        <dbReference type="EMBL" id="SMX47919.1"/>
    </source>
</evidence>
<gene>
    <name evidence="2" type="ORF">MAA8898_03799</name>
</gene>
<dbReference type="SUPFAM" id="SSF54427">
    <property type="entry name" value="NTF2-like"/>
    <property type="match status" value="1"/>
</dbReference>
<dbReference type="Proteomes" id="UP000207598">
    <property type="component" value="Unassembled WGS sequence"/>
</dbReference>
<accession>A0A238KYR1</accession>
<evidence type="ECO:0000313" key="3">
    <source>
        <dbReference type="Proteomes" id="UP000207598"/>
    </source>
</evidence>
<organism evidence="2 3">
    <name type="scientific">Maliponia aquimaris</name>
    <dbReference type="NCBI Taxonomy" id="1673631"/>
    <lineage>
        <taxon>Bacteria</taxon>
        <taxon>Pseudomonadati</taxon>
        <taxon>Pseudomonadota</taxon>
        <taxon>Alphaproteobacteria</taxon>
        <taxon>Rhodobacterales</taxon>
        <taxon>Paracoccaceae</taxon>
        <taxon>Maliponia</taxon>
    </lineage>
</organism>
<dbReference type="RefSeq" id="WP_176445231.1">
    <property type="nucleotide sequence ID" value="NZ_FXYF01000012.1"/>
</dbReference>